<gene>
    <name evidence="1" type="ORF">D9756_010345</name>
</gene>
<dbReference type="InterPro" id="IPR012338">
    <property type="entry name" value="Beta-lactam/transpept-like"/>
</dbReference>
<keyword evidence="2" id="KW-1185">Reference proteome</keyword>
<organism evidence="1 2">
    <name type="scientific">Leucocoprinus leucothites</name>
    <dbReference type="NCBI Taxonomy" id="201217"/>
    <lineage>
        <taxon>Eukaryota</taxon>
        <taxon>Fungi</taxon>
        <taxon>Dikarya</taxon>
        <taxon>Basidiomycota</taxon>
        <taxon>Agaricomycotina</taxon>
        <taxon>Agaricomycetes</taxon>
        <taxon>Agaricomycetidae</taxon>
        <taxon>Agaricales</taxon>
        <taxon>Agaricineae</taxon>
        <taxon>Agaricaceae</taxon>
        <taxon>Leucocoprinus</taxon>
    </lineage>
</organism>
<evidence type="ECO:0000313" key="1">
    <source>
        <dbReference type="EMBL" id="KAF5346705.1"/>
    </source>
</evidence>
<dbReference type="Proteomes" id="UP000559027">
    <property type="component" value="Unassembled WGS sequence"/>
</dbReference>
<sequence length="323" mass="35763">MDVKTTCITCVLTRGSNGTKRATVPYFASLVEEGIWAGAVGALTSARDLATWVSMLLNEGKHPYTDEQVIPSHVVEHAATGVTVTEGKASYPELSLRVYRAGQWRYSYRSCKLVKHGGNNPGYKTQVTQIPNNDLAIVSLRNDANGGWLMESAKWRIIDDVLFNRQEPIDWSSSYGGIWANYTRNAQVLTPRPSPLKSPSSLLDFSHNGHTNTQHMVLSNPALFSPPSSFPPPLVDSTNSTNTQNARPYSTLPLRLYMSPIMDSRIAIQTRDRQTPLRTDDGNDEDDGGMLIGLDEHFEVEWVVGEEDGLAFKGGFWGMEGER</sequence>
<dbReference type="SUPFAM" id="SSF56601">
    <property type="entry name" value="beta-lactamase/transpeptidase-like"/>
    <property type="match status" value="1"/>
</dbReference>
<proteinExistence type="predicted"/>
<name>A0A8H5FRA3_9AGAR</name>
<evidence type="ECO:0000313" key="2">
    <source>
        <dbReference type="Proteomes" id="UP000559027"/>
    </source>
</evidence>
<dbReference type="EMBL" id="JAACJO010000030">
    <property type="protein sequence ID" value="KAF5346705.1"/>
    <property type="molecule type" value="Genomic_DNA"/>
</dbReference>
<reference evidence="1 2" key="1">
    <citation type="journal article" date="2020" name="ISME J.">
        <title>Uncovering the hidden diversity of litter-decomposition mechanisms in mushroom-forming fungi.</title>
        <authorList>
            <person name="Floudas D."/>
            <person name="Bentzer J."/>
            <person name="Ahren D."/>
            <person name="Johansson T."/>
            <person name="Persson P."/>
            <person name="Tunlid A."/>
        </authorList>
    </citation>
    <scope>NUCLEOTIDE SEQUENCE [LARGE SCALE GENOMIC DNA]</scope>
    <source>
        <strain evidence="1 2">CBS 146.42</strain>
    </source>
</reference>
<accession>A0A8H5FRA3</accession>
<dbReference type="AlphaFoldDB" id="A0A8H5FRA3"/>
<protein>
    <submittedName>
        <fullName evidence="1">Uncharacterized protein</fullName>
    </submittedName>
</protein>
<dbReference type="Gene3D" id="3.40.710.10">
    <property type="entry name" value="DD-peptidase/beta-lactamase superfamily"/>
    <property type="match status" value="1"/>
</dbReference>
<dbReference type="OrthoDB" id="5946976at2759"/>
<comment type="caution">
    <text evidence="1">The sequence shown here is derived from an EMBL/GenBank/DDBJ whole genome shotgun (WGS) entry which is preliminary data.</text>
</comment>